<evidence type="ECO:0000256" key="1">
    <source>
        <dbReference type="SAM" id="Phobius"/>
    </source>
</evidence>
<feature type="transmembrane region" description="Helical" evidence="1">
    <location>
        <begin position="60"/>
        <end position="79"/>
    </location>
</feature>
<dbReference type="AlphaFoldDB" id="A0A9P9R7E1"/>
<evidence type="ECO:0000313" key="3">
    <source>
        <dbReference type="Proteomes" id="UP000736672"/>
    </source>
</evidence>
<feature type="transmembrane region" description="Helical" evidence="1">
    <location>
        <begin position="171"/>
        <end position="195"/>
    </location>
</feature>
<organism evidence="2 3">
    <name type="scientific">Fusarium solani</name>
    <name type="common">Filamentous fungus</name>
    <dbReference type="NCBI Taxonomy" id="169388"/>
    <lineage>
        <taxon>Eukaryota</taxon>
        <taxon>Fungi</taxon>
        <taxon>Dikarya</taxon>
        <taxon>Ascomycota</taxon>
        <taxon>Pezizomycotina</taxon>
        <taxon>Sordariomycetes</taxon>
        <taxon>Hypocreomycetidae</taxon>
        <taxon>Hypocreales</taxon>
        <taxon>Nectriaceae</taxon>
        <taxon>Fusarium</taxon>
        <taxon>Fusarium solani species complex</taxon>
    </lineage>
</organism>
<accession>A0A9P9R7E1</accession>
<dbReference type="OrthoDB" id="5342924at2759"/>
<feature type="transmembrane region" description="Helical" evidence="1">
    <location>
        <begin position="129"/>
        <end position="151"/>
    </location>
</feature>
<keyword evidence="1" id="KW-0472">Membrane</keyword>
<feature type="transmembrane region" description="Helical" evidence="1">
    <location>
        <begin position="599"/>
        <end position="623"/>
    </location>
</feature>
<comment type="caution">
    <text evidence="2">The sequence shown here is derived from an EMBL/GenBank/DDBJ whole genome shotgun (WGS) entry which is preliminary data.</text>
</comment>
<keyword evidence="1" id="KW-0812">Transmembrane</keyword>
<name>A0A9P9R7E1_FUSSL</name>
<dbReference type="EMBL" id="JAGTJS010000005">
    <property type="protein sequence ID" value="KAH7268582.1"/>
    <property type="molecule type" value="Genomic_DNA"/>
</dbReference>
<protein>
    <submittedName>
        <fullName evidence="2">Uncharacterized protein</fullName>
    </submittedName>
</protein>
<sequence length="699" mass="78102">MPWDLQINLVLLGAAGRARRYFPRRLFPGQKIQKRLGQRRVEKTPKALCSTNRLSAFGDFALFHLPAIIITLVVSALNLKELQWPYSHPTSEELNALQFAAKAHESLIVMSLGDILLQRISYGLLSNDVGGVSLGFLSSPFYLSSPVPYLFSWEFWGTILGPVANRRFHRVTSGLIIILILIGVASNPLSAILMIPRLGWWERQETNLGWSFKHGFHFVDTKDPYLMYLEGSIPHFYSDMADIASYADADNYRDQRIRPMIEATFSDPWQTDGDLLNIAPRFVNVSISRLPTSLPERPISYSVYNSSTFVPSFLDEGNPLSIVATAPKVFVSYWLGESMTINRDELNLLIRSRPSPSSSLKAWKQPVVAVSCSVENEVDLQKDEWVEFDFYDSFHGNFTTKLSTKTDLAFLSNTSLDEAEPAYLDIHNKIPARISAAMLFVDNANGTRVRPLERGPHFRLCLVQARWVEANVWITSDSLPAVQTDIAIPKDLFEGWPPYLVDVIQMNATWLADIGNATKPWDVEPRNSTYRQALDICNSEPLAQPASCISTFLAVYLTDALSLLHTATYSDIFPGDDATIIEQTIYSYRYAYSSHNSKTIILALTVLLLHVVIAISHGAIILLSPRPWTSSGWRGFGQLLALALGSRAIEGMGNVGDGTSGPQLWNELLAVKENADEQRLEIVAGARSRKTLNIEGEVD</sequence>
<keyword evidence="3" id="KW-1185">Reference proteome</keyword>
<dbReference type="Proteomes" id="UP000736672">
    <property type="component" value="Unassembled WGS sequence"/>
</dbReference>
<gene>
    <name evidence="2" type="ORF">B0J15DRAFT_578803</name>
</gene>
<keyword evidence="1" id="KW-1133">Transmembrane helix</keyword>
<evidence type="ECO:0000313" key="2">
    <source>
        <dbReference type="EMBL" id="KAH7268582.1"/>
    </source>
</evidence>
<proteinExistence type="predicted"/>
<reference evidence="2" key="1">
    <citation type="journal article" date="2021" name="Nat. Commun.">
        <title>Genetic determinants of endophytism in the Arabidopsis root mycobiome.</title>
        <authorList>
            <person name="Mesny F."/>
            <person name="Miyauchi S."/>
            <person name="Thiergart T."/>
            <person name="Pickel B."/>
            <person name="Atanasova L."/>
            <person name="Karlsson M."/>
            <person name="Huettel B."/>
            <person name="Barry K.W."/>
            <person name="Haridas S."/>
            <person name="Chen C."/>
            <person name="Bauer D."/>
            <person name="Andreopoulos W."/>
            <person name="Pangilinan J."/>
            <person name="LaButti K."/>
            <person name="Riley R."/>
            <person name="Lipzen A."/>
            <person name="Clum A."/>
            <person name="Drula E."/>
            <person name="Henrissat B."/>
            <person name="Kohler A."/>
            <person name="Grigoriev I.V."/>
            <person name="Martin F.M."/>
            <person name="Hacquard S."/>
        </authorList>
    </citation>
    <scope>NUCLEOTIDE SEQUENCE</scope>
    <source>
        <strain evidence="2">FSSC 5 MPI-SDFR-AT-0091</strain>
    </source>
</reference>